<dbReference type="Proteomes" id="UP000320338">
    <property type="component" value="Unassembled WGS sequence"/>
</dbReference>
<accession>A0A4Y3WUN2</accession>
<proteinExistence type="predicted"/>
<organism evidence="1 2">
    <name type="scientific">Pseudonocardia hydrocarbonoxydans</name>
    <dbReference type="NCBI Taxonomy" id="76726"/>
    <lineage>
        <taxon>Bacteria</taxon>
        <taxon>Bacillati</taxon>
        <taxon>Actinomycetota</taxon>
        <taxon>Actinomycetes</taxon>
        <taxon>Pseudonocardiales</taxon>
        <taxon>Pseudonocardiaceae</taxon>
        <taxon>Pseudonocardia</taxon>
    </lineage>
</organism>
<name>A0A4Y3WUN2_9PSEU</name>
<keyword evidence="2" id="KW-1185">Reference proteome</keyword>
<dbReference type="AlphaFoldDB" id="A0A4Y3WUN2"/>
<dbReference type="EMBL" id="BJNG01000049">
    <property type="protein sequence ID" value="GEC22595.1"/>
    <property type="molecule type" value="Genomic_DNA"/>
</dbReference>
<sequence>MNRLQNELHAIRSLMIVFASGSCTRRIAARTSRSAPAGVCGDGRVGAQVGGEAVRQAGRHSLVIGADLGGSRDVNPQCFERRSASSRILARAVRSSGSDRMQ</sequence>
<gene>
    <name evidence="1" type="ORF">PHY01_48780</name>
</gene>
<protein>
    <submittedName>
        <fullName evidence="1">Uncharacterized protein</fullName>
    </submittedName>
</protein>
<comment type="caution">
    <text evidence="1">The sequence shown here is derived from an EMBL/GenBank/DDBJ whole genome shotgun (WGS) entry which is preliminary data.</text>
</comment>
<dbReference type="PROSITE" id="PS51257">
    <property type="entry name" value="PROKAR_LIPOPROTEIN"/>
    <property type="match status" value="1"/>
</dbReference>
<evidence type="ECO:0000313" key="1">
    <source>
        <dbReference type="EMBL" id="GEC22595.1"/>
    </source>
</evidence>
<reference evidence="1 2" key="1">
    <citation type="submission" date="2019-06" db="EMBL/GenBank/DDBJ databases">
        <title>Whole genome shotgun sequence of Pseudonocardia hydrocarbonoxydans NBRC 14498.</title>
        <authorList>
            <person name="Hosoyama A."/>
            <person name="Uohara A."/>
            <person name="Ohji S."/>
            <person name="Ichikawa N."/>
        </authorList>
    </citation>
    <scope>NUCLEOTIDE SEQUENCE [LARGE SCALE GENOMIC DNA]</scope>
    <source>
        <strain evidence="1 2">NBRC 14498</strain>
    </source>
</reference>
<evidence type="ECO:0000313" key="2">
    <source>
        <dbReference type="Proteomes" id="UP000320338"/>
    </source>
</evidence>